<comment type="similarity">
    <text evidence="2">Belongs to the asparagine synthetase family.</text>
</comment>
<dbReference type="GO" id="GO:0004066">
    <property type="term" value="F:asparagine synthase (glutamine-hydrolyzing) activity"/>
    <property type="evidence" value="ECO:0007669"/>
    <property type="project" value="UniProtKB-EC"/>
</dbReference>
<dbReference type="EMBL" id="CP020373">
    <property type="protein sequence ID" value="AZQ11100.1"/>
    <property type="molecule type" value="Genomic_DNA"/>
</dbReference>
<dbReference type="InterPro" id="IPR029055">
    <property type="entry name" value="Ntn_hydrolases_N"/>
</dbReference>
<keyword evidence="6" id="KW-0315">Glutamine amidotransferase</keyword>
<evidence type="ECO:0000256" key="6">
    <source>
        <dbReference type="ARBA" id="ARBA00022962"/>
    </source>
</evidence>
<keyword evidence="4" id="KW-0547">Nucleotide-binding</keyword>
<feature type="domain" description="Glutamine amidotransferase type-2" evidence="8">
    <location>
        <begin position="2"/>
        <end position="211"/>
    </location>
</feature>
<reference evidence="10" key="1">
    <citation type="submission" date="2017-03" db="EMBL/GenBank/DDBJ databases">
        <title>Full genome sequence of a non-lethal Shewanella isolate that potentiates virulence of Vibio parahaemolyticus causing acute hepatopancreatic necrosis disease (AHPND) in shrimp.</title>
        <authorList>
            <person name="Prachumwat A."/>
            <person name="Sritunyalucksana K."/>
        </authorList>
    </citation>
    <scope>NUCLEOTIDE SEQUENCE [LARGE SCALE GENOMIC DNA]</scope>
    <source>
        <strain evidence="10">TH2012</strain>
    </source>
</reference>
<dbReference type="Gene3D" id="3.40.50.620">
    <property type="entry name" value="HUPs"/>
    <property type="match status" value="1"/>
</dbReference>
<dbReference type="CDD" id="cd00712">
    <property type="entry name" value="AsnB"/>
    <property type="match status" value="1"/>
</dbReference>
<dbReference type="InterPro" id="IPR051786">
    <property type="entry name" value="ASN_synthetase/amidase"/>
</dbReference>
<keyword evidence="9" id="KW-0436">Ligase</keyword>
<dbReference type="PROSITE" id="PS51278">
    <property type="entry name" value="GATASE_TYPE_2"/>
    <property type="match status" value="1"/>
</dbReference>
<evidence type="ECO:0000313" key="9">
    <source>
        <dbReference type="EMBL" id="AZQ11100.1"/>
    </source>
</evidence>
<sequence>MCGIFGHFSFDKTDMTRDVIRSLGDIINYRGPDGQGIYFGDGVAIGNQRLAIIDVEGGSQPFYSDDGNVVVVQNGEIFNHIELAEELSSTEFSCKTHSDTEVILNLYLTYGIEFVNRLNGMFAIAIYDARIDELFIIRDRVGEKPLYFYQDAKNFIFASEIKSILNFPIKRELNLQALDSYLAYNYVPAPLTMFEGVVHMLPGTYVKVSSNGLESYTWWRLDGRSQNDVSEEQWVERFNETIDDAVRLRLRSDVPFGAFLSGGVDSSTVVGFMAKHLACPVKTFSIGFNEEKYDESPFALEAALRFSTEHECEKVSPNLLSYWDKVIFHCDQPHGDVSFIPTLKVAELASKKVKMVLTGDGADELFAGYDKYRELFESTDPSLPDDDFFDAFINTLSLFSEESRVRLLNPATQIVTTFDHTRELISNRFFELNDNDRINKVLYVDTMLLLSGNNLVKPDRMGMAVSIENRSPFLDYRMIELAFSMPGSMKLKNGETKYIYKKAVSPLIGENLTYRKKQMFTVPIGEWLKHELKDMVYDLLLSEKAKSRNLFDYKFVQSMYEEHCKGECNYTREIRALMALEVWFRQFLPDYRYEA</sequence>
<dbReference type="PIRSF" id="PIRSF001589">
    <property type="entry name" value="Asn_synthetase_glu-h"/>
    <property type="match status" value="1"/>
</dbReference>
<dbReference type="InterPro" id="IPR001962">
    <property type="entry name" value="Asn_synthase"/>
</dbReference>
<organism evidence="9 10">
    <name type="scientific">Shewanella khirikhana</name>
    <dbReference type="NCBI Taxonomy" id="1965282"/>
    <lineage>
        <taxon>Bacteria</taxon>
        <taxon>Pseudomonadati</taxon>
        <taxon>Pseudomonadota</taxon>
        <taxon>Gammaproteobacteria</taxon>
        <taxon>Alteromonadales</taxon>
        <taxon>Shewanellaceae</taxon>
        <taxon>Shewanella</taxon>
    </lineage>
</organism>
<keyword evidence="5" id="KW-0067">ATP-binding</keyword>
<keyword evidence="10" id="KW-1185">Reference proteome</keyword>
<evidence type="ECO:0000256" key="5">
    <source>
        <dbReference type="ARBA" id="ARBA00022840"/>
    </source>
</evidence>
<comment type="catalytic activity">
    <reaction evidence="7">
        <text>L-aspartate + L-glutamine + ATP + H2O = L-asparagine + L-glutamate + AMP + diphosphate + H(+)</text>
        <dbReference type="Rhea" id="RHEA:12228"/>
        <dbReference type="ChEBI" id="CHEBI:15377"/>
        <dbReference type="ChEBI" id="CHEBI:15378"/>
        <dbReference type="ChEBI" id="CHEBI:29985"/>
        <dbReference type="ChEBI" id="CHEBI:29991"/>
        <dbReference type="ChEBI" id="CHEBI:30616"/>
        <dbReference type="ChEBI" id="CHEBI:33019"/>
        <dbReference type="ChEBI" id="CHEBI:58048"/>
        <dbReference type="ChEBI" id="CHEBI:58359"/>
        <dbReference type="ChEBI" id="CHEBI:456215"/>
        <dbReference type="EC" id="6.3.5.4"/>
    </reaction>
</comment>
<evidence type="ECO:0000256" key="4">
    <source>
        <dbReference type="ARBA" id="ARBA00022741"/>
    </source>
</evidence>
<dbReference type="InterPro" id="IPR033738">
    <property type="entry name" value="AsnB_N"/>
</dbReference>
<evidence type="ECO:0000259" key="8">
    <source>
        <dbReference type="PROSITE" id="PS51278"/>
    </source>
</evidence>
<dbReference type="Proteomes" id="UP000278437">
    <property type="component" value="Chromosome"/>
</dbReference>
<evidence type="ECO:0000256" key="3">
    <source>
        <dbReference type="ARBA" id="ARBA00012737"/>
    </source>
</evidence>
<evidence type="ECO:0000256" key="2">
    <source>
        <dbReference type="ARBA" id="ARBA00005752"/>
    </source>
</evidence>
<comment type="pathway">
    <text evidence="1">Amino-acid biosynthesis; L-asparagine biosynthesis; L-asparagine from L-aspartate (L-Gln route): step 1/1.</text>
</comment>
<dbReference type="NCBIfam" id="TIGR01536">
    <property type="entry name" value="asn_synth_AEB"/>
    <property type="match status" value="1"/>
</dbReference>
<name>A0ABM7DB44_9GAMM</name>
<evidence type="ECO:0000256" key="1">
    <source>
        <dbReference type="ARBA" id="ARBA00005187"/>
    </source>
</evidence>
<dbReference type="Gene3D" id="3.60.20.10">
    <property type="entry name" value="Glutamine Phosphoribosylpyrophosphate, subunit 1, domain 1"/>
    <property type="match status" value="1"/>
</dbReference>
<dbReference type="CDD" id="cd01991">
    <property type="entry name" value="Asn_synthase_B_C"/>
    <property type="match status" value="1"/>
</dbReference>
<dbReference type="InterPro" id="IPR014729">
    <property type="entry name" value="Rossmann-like_a/b/a_fold"/>
</dbReference>
<dbReference type="Pfam" id="PF00733">
    <property type="entry name" value="Asn_synthase"/>
    <property type="match status" value="1"/>
</dbReference>
<dbReference type="SUPFAM" id="SSF56235">
    <property type="entry name" value="N-terminal nucleophile aminohydrolases (Ntn hydrolases)"/>
    <property type="match status" value="1"/>
</dbReference>
<dbReference type="Pfam" id="PF13537">
    <property type="entry name" value="GATase_7"/>
    <property type="match status" value="1"/>
</dbReference>
<accession>A0ABM7DB44</accession>
<dbReference type="SUPFAM" id="SSF52402">
    <property type="entry name" value="Adenine nucleotide alpha hydrolases-like"/>
    <property type="match status" value="1"/>
</dbReference>
<dbReference type="PANTHER" id="PTHR43284">
    <property type="entry name" value="ASPARAGINE SYNTHETASE (GLUTAMINE-HYDROLYZING)"/>
    <property type="match status" value="1"/>
</dbReference>
<gene>
    <name evidence="9" type="primary">asnB_2</name>
    <name evidence="9" type="ORF">STH12_02012</name>
</gene>
<dbReference type="InterPro" id="IPR017932">
    <property type="entry name" value="GATase_2_dom"/>
</dbReference>
<dbReference type="PANTHER" id="PTHR43284:SF1">
    <property type="entry name" value="ASPARAGINE SYNTHETASE"/>
    <property type="match status" value="1"/>
</dbReference>
<proteinExistence type="inferred from homology"/>
<evidence type="ECO:0000313" key="10">
    <source>
        <dbReference type="Proteomes" id="UP000278437"/>
    </source>
</evidence>
<protein>
    <recommendedName>
        <fullName evidence="3">asparagine synthase (glutamine-hydrolyzing)</fullName>
        <ecNumber evidence="3">6.3.5.4</ecNumber>
    </recommendedName>
</protein>
<dbReference type="RefSeq" id="WP_126167406.1">
    <property type="nucleotide sequence ID" value="NZ_CP020373.1"/>
</dbReference>
<dbReference type="InterPro" id="IPR006426">
    <property type="entry name" value="Asn_synth_AEB"/>
</dbReference>
<evidence type="ECO:0000256" key="7">
    <source>
        <dbReference type="ARBA" id="ARBA00048741"/>
    </source>
</evidence>
<dbReference type="EC" id="6.3.5.4" evidence="3"/>